<evidence type="ECO:0000256" key="3">
    <source>
        <dbReference type="ARBA" id="ARBA00022670"/>
    </source>
</evidence>
<dbReference type="PRINTS" id="PR00724">
    <property type="entry name" value="CRBOXYPTASEC"/>
</dbReference>
<proteinExistence type="inferred from homology"/>
<keyword evidence="3 7" id="KW-0645">Protease</keyword>
<dbReference type="PANTHER" id="PTHR11802:SF472">
    <property type="entry name" value="SERINE CARBOXYPEPTIDASE CPVL-RELATED"/>
    <property type="match status" value="1"/>
</dbReference>
<comment type="similarity">
    <text evidence="1 7">Belongs to the peptidase S10 family.</text>
</comment>
<evidence type="ECO:0000256" key="6">
    <source>
        <dbReference type="ARBA" id="ARBA00023180"/>
    </source>
</evidence>
<keyword evidence="2 7" id="KW-0121">Carboxypeptidase</keyword>
<evidence type="ECO:0000256" key="5">
    <source>
        <dbReference type="ARBA" id="ARBA00022801"/>
    </source>
</evidence>
<accession>A0A7R9BM75</accession>
<keyword evidence="10" id="KW-1185">Reference proteome</keyword>
<evidence type="ECO:0000256" key="7">
    <source>
        <dbReference type="RuleBase" id="RU361156"/>
    </source>
</evidence>
<dbReference type="SUPFAM" id="SSF53474">
    <property type="entry name" value="alpha/beta-Hydrolases"/>
    <property type="match status" value="1"/>
</dbReference>
<dbReference type="AlphaFoldDB" id="A0A7R9BM75"/>
<dbReference type="PROSITE" id="PS00560">
    <property type="entry name" value="CARBOXYPEPT_SER_HIS"/>
    <property type="match status" value="1"/>
</dbReference>
<dbReference type="InterPro" id="IPR001563">
    <property type="entry name" value="Peptidase_S10"/>
</dbReference>
<keyword evidence="8" id="KW-1133">Transmembrane helix</keyword>
<protein>
    <recommendedName>
        <fullName evidence="7">Carboxypeptidase</fullName>
        <ecNumber evidence="7">3.4.16.-</ecNumber>
    </recommendedName>
</protein>
<keyword evidence="4" id="KW-0732">Signal</keyword>
<keyword evidence="5 7" id="KW-0378">Hydrolase</keyword>
<evidence type="ECO:0000313" key="10">
    <source>
        <dbReference type="Proteomes" id="UP000678499"/>
    </source>
</evidence>
<reference evidence="9" key="1">
    <citation type="submission" date="2020-11" db="EMBL/GenBank/DDBJ databases">
        <authorList>
            <person name="Tran Van P."/>
        </authorList>
    </citation>
    <scope>NUCLEOTIDE SEQUENCE</scope>
</reference>
<dbReference type="FunFam" id="3.40.50.1820:FF:000096">
    <property type="entry name" value="Carboxypeptidase vitellogenic-like"/>
    <property type="match status" value="1"/>
</dbReference>
<dbReference type="GO" id="GO:0006508">
    <property type="term" value="P:proteolysis"/>
    <property type="evidence" value="ECO:0007669"/>
    <property type="project" value="UniProtKB-KW"/>
</dbReference>
<sequence length="501" mass="56616">MARSRVVDLKIFVAIAVIVVCGFLGKSDGLHRIFEYAERRTPEVSVGLTGAPVMLSHFIELGKPEEAKKAALVTGMEKFFAKASGMPEAPTARVSYSGFITVNKTCDANLFFWFIPAKNSPESAPVTVWLQGGPGASSLFGLFVEHGPWVVDADLNISARDYDWSTANSMLYIDNPVGSGFSYSSDDSCYARSEEDVARDLYSFLTQFFVVFNEFAHQDFYVTGESYAGKYVPAITWKILQANQDQNVHQKINLKGMGIGDGLSDPITMTDYGSYLFEVGMIGYEEKRHFEQVEKNVRQNIEQGNYKIAAELFDELLDGDFNKASYFKNVTGSDYYFNILQFREPKEFSYYVDFINRPEVRQAIHVGNKAFHNGSKVESLLFEDMMKSVKPWFEDILNSGIRVLLFNGQLDIIVAYPLTENFVRSLRWRHAADFKDSPRHQWKIGAVTAGYAQEYENFGLVLVRNAGHMVPYDQPVLGYDLINRFTTGKPFSARLQYLGEN</sequence>
<organism evidence="9">
    <name type="scientific">Notodromas monacha</name>
    <dbReference type="NCBI Taxonomy" id="399045"/>
    <lineage>
        <taxon>Eukaryota</taxon>
        <taxon>Metazoa</taxon>
        <taxon>Ecdysozoa</taxon>
        <taxon>Arthropoda</taxon>
        <taxon>Crustacea</taxon>
        <taxon>Oligostraca</taxon>
        <taxon>Ostracoda</taxon>
        <taxon>Podocopa</taxon>
        <taxon>Podocopida</taxon>
        <taxon>Cypridocopina</taxon>
        <taxon>Cypridoidea</taxon>
        <taxon>Cyprididae</taxon>
        <taxon>Notodromas</taxon>
    </lineage>
</organism>
<dbReference type="EMBL" id="OA883003">
    <property type="protein sequence ID" value="CAD7277639.1"/>
    <property type="molecule type" value="Genomic_DNA"/>
</dbReference>
<dbReference type="InterPro" id="IPR033124">
    <property type="entry name" value="Ser_caboxypep_his_AS"/>
</dbReference>
<evidence type="ECO:0000256" key="8">
    <source>
        <dbReference type="SAM" id="Phobius"/>
    </source>
</evidence>
<gene>
    <name evidence="9" type="ORF">NMOB1V02_LOCUS5367</name>
</gene>
<dbReference type="EC" id="3.4.16.-" evidence="7"/>
<evidence type="ECO:0000256" key="1">
    <source>
        <dbReference type="ARBA" id="ARBA00009431"/>
    </source>
</evidence>
<dbReference type="Pfam" id="PF00450">
    <property type="entry name" value="Peptidase_S10"/>
    <property type="match status" value="1"/>
</dbReference>
<dbReference type="EMBL" id="CAJPEX010000966">
    <property type="protein sequence ID" value="CAG0917791.1"/>
    <property type="molecule type" value="Genomic_DNA"/>
</dbReference>
<keyword evidence="8" id="KW-0472">Membrane</keyword>
<keyword evidence="8" id="KW-0812">Transmembrane</keyword>
<dbReference type="Gene3D" id="3.40.50.1820">
    <property type="entry name" value="alpha/beta hydrolase"/>
    <property type="match status" value="1"/>
</dbReference>
<dbReference type="GO" id="GO:0004185">
    <property type="term" value="F:serine-type carboxypeptidase activity"/>
    <property type="evidence" value="ECO:0007669"/>
    <property type="project" value="UniProtKB-UniRule"/>
</dbReference>
<dbReference type="OrthoDB" id="443318at2759"/>
<evidence type="ECO:0000256" key="2">
    <source>
        <dbReference type="ARBA" id="ARBA00022645"/>
    </source>
</evidence>
<dbReference type="PANTHER" id="PTHR11802">
    <property type="entry name" value="SERINE PROTEASE FAMILY S10 SERINE CARBOXYPEPTIDASE"/>
    <property type="match status" value="1"/>
</dbReference>
<dbReference type="PROSITE" id="PS00131">
    <property type="entry name" value="CARBOXYPEPT_SER_SER"/>
    <property type="match status" value="1"/>
</dbReference>
<feature type="transmembrane region" description="Helical" evidence="8">
    <location>
        <begin position="7"/>
        <end position="25"/>
    </location>
</feature>
<dbReference type="Proteomes" id="UP000678499">
    <property type="component" value="Unassembled WGS sequence"/>
</dbReference>
<dbReference type="InterPro" id="IPR018202">
    <property type="entry name" value="Ser_caboxypep_ser_AS"/>
</dbReference>
<evidence type="ECO:0000256" key="4">
    <source>
        <dbReference type="ARBA" id="ARBA00022729"/>
    </source>
</evidence>
<keyword evidence="6" id="KW-0325">Glycoprotein</keyword>
<evidence type="ECO:0000313" key="9">
    <source>
        <dbReference type="EMBL" id="CAD7277639.1"/>
    </source>
</evidence>
<name>A0A7R9BM75_9CRUS</name>
<dbReference type="InterPro" id="IPR029058">
    <property type="entry name" value="AB_hydrolase_fold"/>
</dbReference>